<dbReference type="Proteomes" id="UP001500552">
    <property type="component" value="Unassembled WGS sequence"/>
</dbReference>
<keyword evidence="2" id="KW-1185">Reference proteome</keyword>
<reference evidence="2" key="1">
    <citation type="journal article" date="2019" name="Int. J. Syst. Evol. Microbiol.">
        <title>The Global Catalogue of Microorganisms (GCM) 10K type strain sequencing project: providing services to taxonomists for standard genome sequencing and annotation.</title>
        <authorList>
            <consortium name="The Broad Institute Genomics Platform"/>
            <consortium name="The Broad Institute Genome Sequencing Center for Infectious Disease"/>
            <person name="Wu L."/>
            <person name="Ma J."/>
        </authorList>
    </citation>
    <scope>NUCLEOTIDE SEQUENCE [LARGE SCALE GENOMIC DNA]</scope>
    <source>
        <strain evidence="2">JCM 17926</strain>
    </source>
</reference>
<accession>A0ABP8LVI0</accession>
<name>A0ABP8LVI0_9BACT</name>
<organism evidence="1 2">
    <name type="scientific">Pontibacter saemangeumensis</name>
    <dbReference type="NCBI Taxonomy" id="1084525"/>
    <lineage>
        <taxon>Bacteria</taxon>
        <taxon>Pseudomonadati</taxon>
        <taxon>Bacteroidota</taxon>
        <taxon>Cytophagia</taxon>
        <taxon>Cytophagales</taxon>
        <taxon>Hymenobacteraceae</taxon>
        <taxon>Pontibacter</taxon>
    </lineage>
</organism>
<proteinExistence type="predicted"/>
<protein>
    <submittedName>
        <fullName evidence="1">Uncharacterized protein</fullName>
    </submittedName>
</protein>
<dbReference type="RefSeq" id="WP_345160614.1">
    <property type="nucleotide sequence ID" value="NZ_BAABHC010000016.1"/>
</dbReference>
<evidence type="ECO:0000313" key="1">
    <source>
        <dbReference type="EMBL" id="GAA4438011.1"/>
    </source>
</evidence>
<gene>
    <name evidence="1" type="ORF">GCM10023188_32860</name>
</gene>
<dbReference type="EMBL" id="BAABHC010000016">
    <property type="protein sequence ID" value="GAA4438011.1"/>
    <property type="molecule type" value="Genomic_DNA"/>
</dbReference>
<evidence type="ECO:0000313" key="2">
    <source>
        <dbReference type="Proteomes" id="UP001500552"/>
    </source>
</evidence>
<comment type="caution">
    <text evidence="1">The sequence shown here is derived from an EMBL/GenBank/DDBJ whole genome shotgun (WGS) entry which is preliminary data.</text>
</comment>
<sequence length="270" mass="31449">MRYFVTYGDKAYENSKKRIAKQASETGFFDKILVYGREDVSDDVATSPLFNNKKGGGYWIWKPNVVGNTLKEMKEGDILVYADSGCSVFKDEEWNRYFGLLEKYNGIVFLINGTNEQYSRSSIIDHFSGIGKHWKKRYQIAATFFLIKKTASTVEFISRWQDIMLNRPDLVMDVPESERSKESPRFVGNRHDQSIFTALAYQYEQEYNLKILFNHFEGGTDRFSGQAVIASRISDKGLRSEKRSYLKNILLYLVAKPYRYLYQSYWVSKG</sequence>